<protein>
    <submittedName>
        <fullName evidence="2">Uncharacterized protein</fullName>
    </submittedName>
</protein>
<dbReference type="Proteomes" id="UP000681027">
    <property type="component" value="Unassembled WGS sequence"/>
</dbReference>
<proteinExistence type="predicted"/>
<evidence type="ECO:0000313" key="3">
    <source>
        <dbReference type="Proteomes" id="UP000681027"/>
    </source>
</evidence>
<comment type="caution">
    <text evidence="2">The sequence shown here is derived from an EMBL/GenBank/DDBJ whole genome shotgun (WGS) entry which is preliminary data.</text>
</comment>
<accession>A0ABS5NWF0</accession>
<organism evidence="2 3">
    <name type="scientific">Cytobacillus citreus</name>
    <dbReference type="NCBI Taxonomy" id="2833586"/>
    <lineage>
        <taxon>Bacteria</taxon>
        <taxon>Bacillati</taxon>
        <taxon>Bacillota</taxon>
        <taxon>Bacilli</taxon>
        <taxon>Bacillales</taxon>
        <taxon>Bacillaceae</taxon>
        <taxon>Cytobacillus</taxon>
    </lineage>
</organism>
<evidence type="ECO:0000313" key="2">
    <source>
        <dbReference type="EMBL" id="MBS4192167.1"/>
    </source>
</evidence>
<keyword evidence="3" id="KW-1185">Reference proteome</keyword>
<gene>
    <name evidence="2" type="ORF">KHA94_18535</name>
</gene>
<dbReference type="RefSeq" id="WP_213103609.1">
    <property type="nucleotide sequence ID" value="NZ_JAGYPM010000004.1"/>
</dbReference>
<sequence>MRRYTETEIRRAVAEVVAAGMEKFLYQEPFSSESSRQSARRKSYTTSDRKKST</sequence>
<name>A0ABS5NWF0_9BACI</name>
<dbReference type="NCBIfam" id="NF047410">
    <property type="entry name" value="CotG_ExsB_Nterm"/>
    <property type="match status" value="1"/>
</dbReference>
<dbReference type="EMBL" id="JAGYPM010000004">
    <property type="protein sequence ID" value="MBS4192167.1"/>
    <property type="molecule type" value="Genomic_DNA"/>
</dbReference>
<reference evidence="2 3" key="1">
    <citation type="submission" date="2021-05" db="EMBL/GenBank/DDBJ databases">
        <title>Novel Bacillus species.</title>
        <authorList>
            <person name="Liu G."/>
        </authorList>
    </citation>
    <scope>NUCLEOTIDE SEQUENCE [LARGE SCALE GENOMIC DNA]</scope>
    <source>
        <strain evidence="2 3">FJAT-49705</strain>
    </source>
</reference>
<feature type="region of interest" description="Disordered" evidence="1">
    <location>
        <begin position="28"/>
        <end position="53"/>
    </location>
</feature>
<evidence type="ECO:0000256" key="1">
    <source>
        <dbReference type="SAM" id="MobiDB-lite"/>
    </source>
</evidence>